<dbReference type="AlphaFoldDB" id="A0A381PIZ9"/>
<dbReference type="PRINTS" id="PR01874">
    <property type="entry name" value="DNAREPAIRADA"/>
</dbReference>
<accession>A0A381PIZ9</accession>
<name>A0A381PIZ9_9ZZZZ</name>
<dbReference type="InterPro" id="IPR027417">
    <property type="entry name" value="P-loop_NTPase"/>
</dbReference>
<keyword evidence="3" id="KW-0227">DNA damage</keyword>
<evidence type="ECO:0000256" key="2">
    <source>
        <dbReference type="ARBA" id="ARBA00022741"/>
    </source>
</evidence>
<dbReference type="GO" id="GO:0005524">
    <property type="term" value="F:ATP binding"/>
    <property type="evidence" value="ECO:0007669"/>
    <property type="project" value="UniProtKB-KW"/>
</dbReference>
<protein>
    <recommendedName>
        <fullName evidence="9">RecA family profile 1 domain-containing protein</fullName>
    </recommendedName>
</protein>
<evidence type="ECO:0000256" key="1">
    <source>
        <dbReference type="ARBA" id="ARBA00022723"/>
    </source>
</evidence>
<dbReference type="Pfam" id="PF13481">
    <property type="entry name" value="AAA_25"/>
    <property type="match status" value="1"/>
</dbReference>
<sequence length="430" mass="44836">MHEVAHVATATVAPDTEAVRLVDVVTSAAAPVATDLSEFDRALGGGLVPGSVTLLGGEPGIGKSTLTLQIAAGQARRKQRVLLVGAEESSAQVRLRAERLGALVDGVWLAGDADLDVVVGHLDRLEPDVLVVDSIQTVYDPAIGGLPGSTTQVRGCAHRLVGEARRRGTATVLVGHVTKEGSLAGPKVLEHVVDTVVELTGDRHHALRLLRVAKHRFGPTDELGLFEMAADGMRPVDDPGRLFLADRATDVAGSAVLPAIEGHRPLLVELQSLVVRSTTPNPRRSSQGVDSRRLSLLLAVLERRVGLELGALDVYVTAVGGVQVTEPGADLPLALAVTSALTGRRLGSETVACGEVGLGGEVRQVAHLERRLVEAQRLGFTRAVLPESGPPGPPNMEVVRVRTLADAVEAVGLLGDADRTGASWGAEGDA</sequence>
<dbReference type="EMBL" id="UINC01000997">
    <property type="protein sequence ID" value="SUZ66920.1"/>
    <property type="molecule type" value="Genomic_DNA"/>
</dbReference>
<evidence type="ECO:0000256" key="3">
    <source>
        <dbReference type="ARBA" id="ARBA00022763"/>
    </source>
</evidence>
<organism evidence="10">
    <name type="scientific">marine metagenome</name>
    <dbReference type="NCBI Taxonomy" id="408172"/>
    <lineage>
        <taxon>unclassified sequences</taxon>
        <taxon>metagenomes</taxon>
        <taxon>ecological metagenomes</taxon>
    </lineage>
</organism>
<feature type="domain" description="RecA family profile 1" evidence="9">
    <location>
        <begin position="28"/>
        <end position="177"/>
    </location>
</feature>
<reference evidence="10" key="1">
    <citation type="submission" date="2018-05" db="EMBL/GenBank/DDBJ databases">
        <authorList>
            <person name="Lanie J.A."/>
            <person name="Ng W.-L."/>
            <person name="Kazmierczak K.M."/>
            <person name="Andrzejewski T.M."/>
            <person name="Davidsen T.M."/>
            <person name="Wayne K.J."/>
            <person name="Tettelin H."/>
            <person name="Glass J.I."/>
            <person name="Rusch D."/>
            <person name="Podicherti R."/>
            <person name="Tsui H.-C.T."/>
            <person name="Winkler M.E."/>
        </authorList>
    </citation>
    <scope>NUCLEOTIDE SEQUENCE</scope>
</reference>
<keyword evidence="4" id="KW-0378">Hydrolase</keyword>
<dbReference type="Gene3D" id="3.30.230.10">
    <property type="match status" value="1"/>
</dbReference>
<dbReference type="GO" id="GO:0016787">
    <property type="term" value="F:hydrolase activity"/>
    <property type="evidence" value="ECO:0007669"/>
    <property type="project" value="UniProtKB-KW"/>
</dbReference>
<dbReference type="Gene3D" id="3.40.50.300">
    <property type="entry name" value="P-loop containing nucleotide triphosphate hydrolases"/>
    <property type="match status" value="1"/>
</dbReference>
<dbReference type="GO" id="GO:0046872">
    <property type="term" value="F:metal ion binding"/>
    <property type="evidence" value="ECO:0007669"/>
    <property type="project" value="UniProtKB-KW"/>
</dbReference>
<dbReference type="Pfam" id="PF13541">
    <property type="entry name" value="ChlI"/>
    <property type="match status" value="1"/>
</dbReference>
<dbReference type="InterPro" id="IPR004504">
    <property type="entry name" value="DNA_repair_RadA"/>
</dbReference>
<proteinExistence type="inferred from homology"/>
<evidence type="ECO:0000313" key="10">
    <source>
        <dbReference type="EMBL" id="SUZ66920.1"/>
    </source>
</evidence>
<dbReference type="GO" id="GO:0140664">
    <property type="term" value="F:ATP-dependent DNA damage sensor activity"/>
    <property type="evidence" value="ECO:0007669"/>
    <property type="project" value="InterPro"/>
</dbReference>
<gene>
    <name evidence="10" type="ORF">METZ01_LOCUS19774</name>
</gene>
<keyword evidence="5" id="KW-0067">ATP-binding</keyword>
<dbReference type="GO" id="GO:0005829">
    <property type="term" value="C:cytosol"/>
    <property type="evidence" value="ECO:0007669"/>
    <property type="project" value="TreeGrafter"/>
</dbReference>
<dbReference type="HAMAP" id="MF_01498">
    <property type="entry name" value="RadA_bact"/>
    <property type="match status" value="1"/>
</dbReference>
<dbReference type="NCBIfam" id="TIGR00416">
    <property type="entry name" value="sms"/>
    <property type="match status" value="1"/>
</dbReference>
<keyword evidence="2" id="KW-0547">Nucleotide-binding</keyword>
<dbReference type="SMART" id="SM00382">
    <property type="entry name" value="AAA"/>
    <property type="match status" value="1"/>
</dbReference>
<dbReference type="InterPro" id="IPR020588">
    <property type="entry name" value="RecA_ATP-bd"/>
</dbReference>
<keyword evidence="8" id="KW-0234">DNA repair</keyword>
<evidence type="ECO:0000256" key="7">
    <source>
        <dbReference type="ARBA" id="ARBA00023125"/>
    </source>
</evidence>
<keyword evidence="6" id="KW-0346">Stress response</keyword>
<dbReference type="PANTHER" id="PTHR32472:SF10">
    <property type="entry name" value="DNA REPAIR PROTEIN RADA-LIKE PROTEIN"/>
    <property type="match status" value="1"/>
</dbReference>
<dbReference type="SUPFAM" id="SSF52540">
    <property type="entry name" value="P-loop containing nucleoside triphosphate hydrolases"/>
    <property type="match status" value="1"/>
</dbReference>
<dbReference type="GO" id="GO:0000725">
    <property type="term" value="P:recombinational repair"/>
    <property type="evidence" value="ECO:0007669"/>
    <property type="project" value="TreeGrafter"/>
</dbReference>
<evidence type="ECO:0000256" key="6">
    <source>
        <dbReference type="ARBA" id="ARBA00023016"/>
    </source>
</evidence>
<dbReference type="PANTHER" id="PTHR32472">
    <property type="entry name" value="DNA REPAIR PROTEIN RADA"/>
    <property type="match status" value="1"/>
</dbReference>
<dbReference type="InterPro" id="IPR020568">
    <property type="entry name" value="Ribosomal_Su5_D2-typ_SF"/>
</dbReference>
<keyword evidence="1" id="KW-0479">Metal-binding</keyword>
<dbReference type="PROSITE" id="PS50162">
    <property type="entry name" value="RECA_2"/>
    <property type="match status" value="1"/>
</dbReference>
<keyword evidence="7" id="KW-0238">DNA-binding</keyword>
<evidence type="ECO:0000256" key="8">
    <source>
        <dbReference type="ARBA" id="ARBA00023204"/>
    </source>
</evidence>
<dbReference type="InterPro" id="IPR003593">
    <property type="entry name" value="AAA+_ATPase"/>
</dbReference>
<evidence type="ECO:0000259" key="9">
    <source>
        <dbReference type="PROSITE" id="PS50162"/>
    </source>
</evidence>
<dbReference type="GO" id="GO:0003684">
    <property type="term" value="F:damaged DNA binding"/>
    <property type="evidence" value="ECO:0007669"/>
    <property type="project" value="InterPro"/>
</dbReference>
<dbReference type="InterPro" id="IPR014721">
    <property type="entry name" value="Ribsml_uS5_D2-typ_fold_subgr"/>
</dbReference>
<dbReference type="SUPFAM" id="SSF54211">
    <property type="entry name" value="Ribosomal protein S5 domain 2-like"/>
    <property type="match status" value="1"/>
</dbReference>
<evidence type="ECO:0000256" key="4">
    <source>
        <dbReference type="ARBA" id="ARBA00022801"/>
    </source>
</evidence>
<evidence type="ECO:0000256" key="5">
    <source>
        <dbReference type="ARBA" id="ARBA00022840"/>
    </source>
</evidence>